<dbReference type="Proteomes" id="UP000499080">
    <property type="component" value="Unassembled WGS sequence"/>
</dbReference>
<dbReference type="AlphaFoldDB" id="A0A4Y2KCK4"/>
<keyword evidence="3" id="KW-1185">Reference proteome</keyword>
<evidence type="ECO:0000313" key="3">
    <source>
        <dbReference type="Proteomes" id="UP000499080"/>
    </source>
</evidence>
<organism evidence="2 3">
    <name type="scientific">Araneus ventricosus</name>
    <name type="common">Orbweaver spider</name>
    <name type="synonym">Epeira ventricosa</name>
    <dbReference type="NCBI Taxonomy" id="182803"/>
    <lineage>
        <taxon>Eukaryota</taxon>
        <taxon>Metazoa</taxon>
        <taxon>Ecdysozoa</taxon>
        <taxon>Arthropoda</taxon>
        <taxon>Chelicerata</taxon>
        <taxon>Arachnida</taxon>
        <taxon>Araneae</taxon>
        <taxon>Araneomorphae</taxon>
        <taxon>Entelegynae</taxon>
        <taxon>Araneoidea</taxon>
        <taxon>Araneidae</taxon>
        <taxon>Araneus</taxon>
    </lineage>
</organism>
<sequence length="105" mass="11981">MPTAVVTKCAKQIVSKHKMGRSGPKAEFRFRNGRVAGSRPKSMEDSPCIQAHCTSNVPRIEFLPLVWCRNFEKDVPAQVFFKSFDHHSITRSVPEEPSRRFKIGH</sequence>
<comment type="caution">
    <text evidence="2">The sequence shown here is derived from an EMBL/GenBank/DDBJ whole genome shotgun (WGS) entry which is preliminary data.</text>
</comment>
<evidence type="ECO:0000313" key="2">
    <source>
        <dbReference type="EMBL" id="GBN00008.1"/>
    </source>
</evidence>
<gene>
    <name evidence="2" type="ORF">AVEN_260430_1</name>
</gene>
<dbReference type="EMBL" id="BGPR01004472">
    <property type="protein sequence ID" value="GBN00008.1"/>
    <property type="molecule type" value="Genomic_DNA"/>
</dbReference>
<name>A0A4Y2KCK4_ARAVE</name>
<protein>
    <submittedName>
        <fullName evidence="2">Uncharacterized protein</fullName>
    </submittedName>
</protein>
<feature type="region of interest" description="Disordered" evidence="1">
    <location>
        <begin position="20"/>
        <end position="44"/>
    </location>
</feature>
<proteinExistence type="predicted"/>
<reference evidence="2 3" key="1">
    <citation type="journal article" date="2019" name="Sci. Rep.">
        <title>Orb-weaving spider Araneus ventricosus genome elucidates the spidroin gene catalogue.</title>
        <authorList>
            <person name="Kono N."/>
            <person name="Nakamura H."/>
            <person name="Ohtoshi R."/>
            <person name="Moran D.A.P."/>
            <person name="Shinohara A."/>
            <person name="Yoshida Y."/>
            <person name="Fujiwara M."/>
            <person name="Mori M."/>
            <person name="Tomita M."/>
            <person name="Arakawa K."/>
        </authorList>
    </citation>
    <scope>NUCLEOTIDE SEQUENCE [LARGE SCALE GENOMIC DNA]</scope>
</reference>
<evidence type="ECO:0000256" key="1">
    <source>
        <dbReference type="SAM" id="MobiDB-lite"/>
    </source>
</evidence>
<accession>A0A4Y2KCK4</accession>